<comment type="caution">
    <text evidence="3">The sequence shown here is derived from an EMBL/GenBank/DDBJ whole genome shotgun (WGS) entry which is preliminary data.</text>
</comment>
<dbReference type="SMART" id="SM00386">
    <property type="entry name" value="HAT"/>
    <property type="match status" value="3"/>
</dbReference>
<dbReference type="PANTHER" id="PTHR26312:SF221">
    <property type="entry name" value="OS04G0510600 PROTEIN"/>
    <property type="match status" value="1"/>
</dbReference>
<accession>A0A8X8YY26</accession>
<reference evidence="3" key="2">
    <citation type="submission" date="2020-08" db="EMBL/GenBank/DDBJ databases">
        <title>Plant Genome Project.</title>
        <authorList>
            <person name="Zhang R.-G."/>
        </authorList>
    </citation>
    <scope>NUCLEOTIDE SEQUENCE</scope>
    <source>
        <strain evidence="3">Huo1</strain>
        <tissue evidence="3">Leaf</tissue>
    </source>
</reference>
<sequence length="392" mass="42724">MNAVTNFFKNSLNYMKCNYESQLFIIESLSFLTTETHTHTHTVKIMMLRSSSTPVLGSLLQSFSDSSNNSGNSQHQSELHKQAKISCQCSSNGGGSQDFKKSLIHKSPSLSDIKVGSGGGFRRAQSDGNLERLGGDASSNEFNPPKRSTRRTSLEAIPSFSANNLWTSFEDDEDDYEGIDADGEIGGGLDYNPVRAEQIVFEKVARNAIAYGSEGLGSQSEGKMYLASGIGVSGVDFAGRGGGGGGRGSYRPVDFDKEGGGGSGVSVEEHYKRMLEQNPGDPLFLRNYAEFLYKIKGDVGAAEEYYARAILADQEDGETLSQYAKIMWEVHHDRDRAANYFQRALEASSQNSHIHAAYANFLWDAEEEDEVEENMAGSQPFVHQGVMASATA</sequence>
<dbReference type="GO" id="GO:0006396">
    <property type="term" value="P:RNA processing"/>
    <property type="evidence" value="ECO:0007669"/>
    <property type="project" value="InterPro"/>
</dbReference>
<dbReference type="InterPro" id="IPR011990">
    <property type="entry name" value="TPR-like_helical_dom_sf"/>
</dbReference>
<dbReference type="Pfam" id="PF25474">
    <property type="entry name" value="TPR_TmcB"/>
    <property type="match status" value="1"/>
</dbReference>
<dbReference type="InterPro" id="IPR003107">
    <property type="entry name" value="HAT"/>
</dbReference>
<reference evidence="3" key="1">
    <citation type="submission" date="2018-01" db="EMBL/GenBank/DDBJ databases">
        <authorList>
            <person name="Mao J.F."/>
        </authorList>
    </citation>
    <scope>NUCLEOTIDE SEQUENCE</scope>
    <source>
        <strain evidence="3">Huo1</strain>
        <tissue evidence="3">Leaf</tissue>
    </source>
</reference>
<dbReference type="SUPFAM" id="SSF48452">
    <property type="entry name" value="TPR-like"/>
    <property type="match status" value="1"/>
</dbReference>
<dbReference type="InterPro" id="IPR057352">
    <property type="entry name" value="TPR_TmcB/C"/>
</dbReference>
<gene>
    <name evidence="3" type="ORF">SASPL_102844</name>
</gene>
<dbReference type="AlphaFoldDB" id="A0A8X8YY26"/>
<protein>
    <recommendedName>
        <fullName evidence="2">TmcB/TmcC TPR repeats domain-containing protein</fullName>
    </recommendedName>
</protein>
<dbReference type="Proteomes" id="UP000298416">
    <property type="component" value="Unassembled WGS sequence"/>
</dbReference>
<organism evidence="3">
    <name type="scientific">Salvia splendens</name>
    <name type="common">Scarlet sage</name>
    <dbReference type="NCBI Taxonomy" id="180675"/>
    <lineage>
        <taxon>Eukaryota</taxon>
        <taxon>Viridiplantae</taxon>
        <taxon>Streptophyta</taxon>
        <taxon>Embryophyta</taxon>
        <taxon>Tracheophyta</taxon>
        <taxon>Spermatophyta</taxon>
        <taxon>Magnoliopsida</taxon>
        <taxon>eudicotyledons</taxon>
        <taxon>Gunneridae</taxon>
        <taxon>Pentapetalae</taxon>
        <taxon>asterids</taxon>
        <taxon>lamiids</taxon>
        <taxon>Lamiales</taxon>
        <taxon>Lamiaceae</taxon>
        <taxon>Nepetoideae</taxon>
        <taxon>Mentheae</taxon>
        <taxon>Salviinae</taxon>
        <taxon>Salvia</taxon>
        <taxon>Salvia subgen. Calosphace</taxon>
        <taxon>core Calosphace</taxon>
    </lineage>
</organism>
<keyword evidence="4" id="KW-1185">Reference proteome</keyword>
<evidence type="ECO:0000313" key="4">
    <source>
        <dbReference type="Proteomes" id="UP000298416"/>
    </source>
</evidence>
<dbReference type="EMBL" id="PNBA02000001">
    <property type="protein sequence ID" value="KAG6437913.1"/>
    <property type="molecule type" value="Genomic_DNA"/>
</dbReference>
<proteinExistence type="predicted"/>
<feature type="domain" description="TmcB/TmcC TPR repeats" evidence="2">
    <location>
        <begin position="266"/>
        <end position="316"/>
    </location>
</feature>
<evidence type="ECO:0000313" key="3">
    <source>
        <dbReference type="EMBL" id="KAG6437913.1"/>
    </source>
</evidence>
<evidence type="ECO:0000256" key="1">
    <source>
        <dbReference type="SAM" id="MobiDB-lite"/>
    </source>
</evidence>
<feature type="region of interest" description="Disordered" evidence="1">
    <location>
        <begin position="110"/>
        <end position="155"/>
    </location>
</feature>
<dbReference type="PANTHER" id="PTHR26312">
    <property type="entry name" value="TETRATRICOPEPTIDE REPEAT PROTEIN 5"/>
    <property type="match status" value="1"/>
</dbReference>
<dbReference type="Gene3D" id="1.25.40.10">
    <property type="entry name" value="Tetratricopeptide repeat domain"/>
    <property type="match status" value="1"/>
</dbReference>
<evidence type="ECO:0000259" key="2">
    <source>
        <dbReference type="Pfam" id="PF25474"/>
    </source>
</evidence>
<name>A0A8X8YY26_SALSN</name>